<dbReference type="InterPro" id="IPR039538">
    <property type="entry name" value="BetI_C"/>
</dbReference>
<dbReference type="InterPro" id="IPR009057">
    <property type="entry name" value="Homeodomain-like_sf"/>
</dbReference>
<comment type="caution">
    <text evidence="7">The sequence shown here is derived from an EMBL/GenBank/DDBJ whole genome shotgun (WGS) entry which is preliminary data.</text>
</comment>
<feature type="DNA-binding region" description="H-T-H motif" evidence="5">
    <location>
        <begin position="31"/>
        <end position="50"/>
    </location>
</feature>
<protein>
    <submittedName>
        <fullName evidence="7">AcrR family transcriptional regulator</fullName>
    </submittedName>
</protein>
<evidence type="ECO:0000259" key="6">
    <source>
        <dbReference type="PROSITE" id="PS50977"/>
    </source>
</evidence>
<keyword evidence="4" id="KW-0804">Transcription</keyword>
<accession>A0A7W7VYR3</accession>
<evidence type="ECO:0000256" key="1">
    <source>
        <dbReference type="ARBA" id="ARBA00022491"/>
    </source>
</evidence>
<dbReference type="Pfam" id="PF13977">
    <property type="entry name" value="TetR_C_6"/>
    <property type="match status" value="1"/>
</dbReference>
<reference evidence="7 8" key="1">
    <citation type="submission" date="2020-08" db="EMBL/GenBank/DDBJ databases">
        <title>Sequencing the genomes of 1000 actinobacteria strains.</title>
        <authorList>
            <person name="Klenk H.-P."/>
        </authorList>
    </citation>
    <scope>NUCLEOTIDE SEQUENCE [LARGE SCALE GENOMIC DNA]</scope>
    <source>
        <strain evidence="7 8">DSM 41654</strain>
    </source>
</reference>
<dbReference type="InterPro" id="IPR036271">
    <property type="entry name" value="Tet_transcr_reg_TetR-rel_C_sf"/>
</dbReference>
<proteinExistence type="predicted"/>
<keyword evidence="8" id="KW-1185">Reference proteome</keyword>
<name>A0A7W7VYR3_KITKI</name>
<gene>
    <name evidence="7" type="ORF">FHR34_006876</name>
</gene>
<evidence type="ECO:0000256" key="2">
    <source>
        <dbReference type="ARBA" id="ARBA00023015"/>
    </source>
</evidence>
<dbReference type="EMBL" id="JACHJV010000002">
    <property type="protein sequence ID" value="MBB4927781.1"/>
    <property type="molecule type" value="Genomic_DNA"/>
</dbReference>
<keyword evidence="3 5" id="KW-0238">DNA-binding</keyword>
<organism evidence="7 8">
    <name type="scientific">Kitasatospora kifunensis</name>
    <name type="common">Streptomyces kifunensis</name>
    <dbReference type="NCBI Taxonomy" id="58351"/>
    <lineage>
        <taxon>Bacteria</taxon>
        <taxon>Bacillati</taxon>
        <taxon>Actinomycetota</taxon>
        <taxon>Actinomycetes</taxon>
        <taxon>Kitasatosporales</taxon>
        <taxon>Streptomycetaceae</taxon>
        <taxon>Kitasatospora</taxon>
    </lineage>
</organism>
<dbReference type="InterPro" id="IPR001647">
    <property type="entry name" value="HTH_TetR"/>
</dbReference>
<dbReference type="GO" id="GO:0000976">
    <property type="term" value="F:transcription cis-regulatory region binding"/>
    <property type="evidence" value="ECO:0007669"/>
    <property type="project" value="TreeGrafter"/>
</dbReference>
<evidence type="ECO:0000256" key="4">
    <source>
        <dbReference type="ARBA" id="ARBA00023163"/>
    </source>
</evidence>
<dbReference type="Pfam" id="PF00440">
    <property type="entry name" value="TetR_N"/>
    <property type="match status" value="1"/>
</dbReference>
<feature type="domain" description="HTH tetR-type" evidence="6">
    <location>
        <begin position="8"/>
        <end position="68"/>
    </location>
</feature>
<keyword evidence="1" id="KW-0678">Repressor</keyword>
<dbReference type="Gene3D" id="1.10.357.10">
    <property type="entry name" value="Tetracycline Repressor, domain 2"/>
    <property type="match status" value="1"/>
</dbReference>
<evidence type="ECO:0000256" key="3">
    <source>
        <dbReference type="ARBA" id="ARBA00023125"/>
    </source>
</evidence>
<dbReference type="PANTHER" id="PTHR30055:SF234">
    <property type="entry name" value="HTH-TYPE TRANSCRIPTIONAL REGULATOR BETI"/>
    <property type="match status" value="1"/>
</dbReference>
<evidence type="ECO:0000313" key="7">
    <source>
        <dbReference type="EMBL" id="MBB4927781.1"/>
    </source>
</evidence>
<dbReference type="PROSITE" id="PS50977">
    <property type="entry name" value="HTH_TETR_2"/>
    <property type="match status" value="1"/>
</dbReference>
<dbReference type="SUPFAM" id="SSF46689">
    <property type="entry name" value="Homeodomain-like"/>
    <property type="match status" value="1"/>
</dbReference>
<dbReference type="GO" id="GO:0003700">
    <property type="term" value="F:DNA-binding transcription factor activity"/>
    <property type="evidence" value="ECO:0007669"/>
    <property type="project" value="TreeGrafter"/>
</dbReference>
<evidence type="ECO:0000256" key="5">
    <source>
        <dbReference type="PROSITE-ProRule" id="PRU00335"/>
    </source>
</evidence>
<evidence type="ECO:0000313" key="8">
    <source>
        <dbReference type="Proteomes" id="UP000540506"/>
    </source>
</evidence>
<sequence length="208" mass="23121">MPKQVDHHERRETIARALWRVVEQRGVGHLTMREAAKEAGISLGQLQHYFASREAMLSFAMDFASEQASLRVGQGLQELGEGPHPRDVLRVMLTEMLPLHADARATSRMSAAFVLEALHNENFHARTRDGMLQGRAMVEQLVRQAIADGQIGPDRDPVVETDLLLALTGFTTLLELDVVKPRDVLTAVDQHLDRLFGGSDTPAGDRTR</sequence>
<keyword evidence="2" id="KW-0805">Transcription regulation</keyword>
<dbReference type="PANTHER" id="PTHR30055">
    <property type="entry name" value="HTH-TYPE TRANSCRIPTIONAL REGULATOR RUTR"/>
    <property type="match status" value="1"/>
</dbReference>
<dbReference type="Proteomes" id="UP000540506">
    <property type="component" value="Unassembled WGS sequence"/>
</dbReference>
<dbReference type="SUPFAM" id="SSF48498">
    <property type="entry name" value="Tetracyclin repressor-like, C-terminal domain"/>
    <property type="match status" value="1"/>
</dbReference>
<dbReference type="AlphaFoldDB" id="A0A7W7VYR3"/>
<dbReference type="InterPro" id="IPR050109">
    <property type="entry name" value="HTH-type_TetR-like_transc_reg"/>
</dbReference>
<dbReference type="RefSeq" id="WP_184944461.1">
    <property type="nucleotide sequence ID" value="NZ_JACHJV010000002.1"/>
</dbReference>